<reference evidence="3 4" key="1">
    <citation type="journal article" date="2012" name="Science">
        <title>The Paleozoic origin of enzymatic lignin decomposition reconstructed from 31 fungal genomes.</title>
        <authorList>
            <person name="Floudas D."/>
            <person name="Binder M."/>
            <person name="Riley R."/>
            <person name="Barry K."/>
            <person name="Blanchette R.A."/>
            <person name="Henrissat B."/>
            <person name="Martinez A.T."/>
            <person name="Otillar R."/>
            <person name="Spatafora J.W."/>
            <person name="Yadav J.S."/>
            <person name="Aerts A."/>
            <person name="Benoit I."/>
            <person name="Boyd A."/>
            <person name="Carlson A."/>
            <person name="Copeland A."/>
            <person name="Coutinho P.M."/>
            <person name="de Vries R.P."/>
            <person name="Ferreira P."/>
            <person name="Findley K."/>
            <person name="Foster B."/>
            <person name="Gaskell J."/>
            <person name="Glotzer D."/>
            <person name="Gorecki P."/>
            <person name="Heitman J."/>
            <person name="Hesse C."/>
            <person name="Hori C."/>
            <person name="Igarashi K."/>
            <person name="Jurgens J.A."/>
            <person name="Kallen N."/>
            <person name="Kersten P."/>
            <person name="Kohler A."/>
            <person name="Kuees U."/>
            <person name="Kumar T.K.A."/>
            <person name="Kuo A."/>
            <person name="LaButti K."/>
            <person name="Larrondo L.F."/>
            <person name="Lindquist E."/>
            <person name="Ling A."/>
            <person name="Lombard V."/>
            <person name="Lucas S."/>
            <person name="Lundell T."/>
            <person name="Martin R."/>
            <person name="McLaughlin D.J."/>
            <person name="Morgenstern I."/>
            <person name="Morin E."/>
            <person name="Murat C."/>
            <person name="Nagy L.G."/>
            <person name="Nolan M."/>
            <person name="Ohm R.A."/>
            <person name="Patyshakuliyeva A."/>
            <person name="Rokas A."/>
            <person name="Ruiz-Duenas F.J."/>
            <person name="Sabat G."/>
            <person name="Salamov A."/>
            <person name="Samejima M."/>
            <person name="Schmutz J."/>
            <person name="Slot J.C."/>
            <person name="St John F."/>
            <person name="Stenlid J."/>
            <person name="Sun H."/>
            <person name="Sun S."/>
            <person name="Syed K."/>
            <person name="Tsang A."/>
            <person name="Wiebenga A."/>
            <person name="Young D."/>
            <person name="Pisabarro A."/>
            <person name="Eastwood D.C."/>
            <person name="Martin F."/>
            <person name="Cullen D."/>
            <person name="Grigoriev I.V."/>
            <person name="Hibbett D.S."/>
        </authorList>
    </citation>
    <scope>NUCLEOTIDE SEQUENCE [LARGE SCALE GENOMIC DNA]</scope>
    <source>
        <strain evidence="3 4">MD-104</strain>
    </source>
</reference>
<dbReference type="EMBL" id="KB467843">
    <property type="protein sequence ID" value="PCH35114.1"/>
    <property type="molecule type" value="Genomic_DNA"/>
</dbReference>
<keyword evidence="2" id="KW-1133">Transmembrane helix</keyword>
<dbReference type="OMA" id="PMPDCCI"/>
<feature type="transmembrane region" description="Helical" evidence="2">
    <location>
        <begin position="24"/>
        <end position="48"/>
    </location>
</feature>
<dbReference type="Proteomes" id="UP000218811">
    <property type="component" value="Unassembled WGS sequence"/>
</dbReference>
<organism evidence="3 4">
    <name type="scientific">Wolfiporia cocos (strain MD-104)</name>
    <name type="common">Brown rot fungus</name>
    <dbReference type="NCBI Taxonomy" id="742152"/>
    <lineage>
        <taxon>Eukaryota</taxon>
        <taxon>Fungi</taxon>
        <taxon>Dikarya</taxon>
        <taxon>Basidiomycota</taxon>
        <taxon>Agaricomycotina</taxon>
        <taxon>Agaricomycetes</taxon>
        <taxon>Polyporales</taxon>
        <taxon>Phaeolaceae</taxon>
        <taxon>Wolfiporia</taxon>
    </lineage>
</organism>
<keyword evidence="4" id="KW-1185">Reference proteome</keyword>
<protein>
    <submittedName>
        <fullName evidence="3">Uncharacterized protein</fullName>
    </submittedName>
</protein>
<gene>
    <name evidence="3" type="ORF">WOLCODRAFT_155785</name>
</gene>
<sequence length="226" mass="24249">MSDIPQTSYSGSSSVIHSSDGPPLILVFLASGLFVGAVLSVLALRRIYPTINFTSRRLHAPEPAQEKERPKLWDVYIDPDSLPPPDGEKGGGGGWSVDKWADILPLAVRYLPPPSWPPAPPPVVLPPQPSRPRFSYFQRADRPHSAAPASIAVAMTENPHTPSPPGKLQIAVTIAMPSRERSCFTKEKAGPSMSPFPGETVEYCIGLTELPAVSAPEELEAAAAQD</sequence>
<evidence type="ECO:0000256" key="2">
    <source>
        <dbReference type="SAM" id="Phobius"/>
    </source>
</evidence>
<keyword evidence="2" id="KW-0812">Transmembrane</keyword>
<name>A0A2H3JEI9_WOLCO</name>
<evidence type="ECO:0000313" key="4">
    <source>
        <dbReference type="Proteomes" id="UP000218811"/>
    </source>
</evidence>
<evidence type="ECO:0000313" key="3">
    <source>
        <dbReference type="EMBL" id="PCH35114.1"/>
    </source>
</evidence>
<keyword evidence="2" id="KW-0472">Membrane</keyword>
<dbReference type="OrthoDB" id="2972750at2759"/>
<evidence type="ECO:0000256" key="1">
    <source>
        <dbReference type="SAM" id="MobiDB-lite"/>
    </source>
</evidence>
<dbReference type="AlphaFoldDB" id="A0A2H3JEI9"/>
<accession>A0A2H3JEI9</accession>
<proteinExistence type="predicted"/>
<feature type="region of interest" description="Disordered" evidence="1">
    <location>
        <begin position="60"/>
        <end position="94"/>
    </location>
</feature>